<evidence type="ECO:0000313" key="1">
    <source>
        <dbReference type="EMBL" id="OXA46204.1"/>
    </source>
</evidence>
<organism evidence="1 2">
    <name type="scientific">Folsomia candida</name>
    <name type="common">Springtail</name>
    <dbReference type="NCBI Taxonomy" id="158441"/>
    <lineage>
        <taxon>Eukaryota</taxon>
        <taxon>Metazoa</taxon>
        <taxon>Ecdysozoa</taxon>
        <taxon>Arthropoda</taxon>
        <taxon>Hexapoda</taxon>
        <taxon>Collembola</taxon>
        <taxon>Entomobryomorpha</taxon>
        <taxon>Isotomoidea</taxon>
        <taxon>Isotomidae</taxon>
        <taxon>Proisotominae</taxon>
        <taxon>Folsomia</taxon>
    </lineage>
</organism>
<gene>
    <name evidence="1" type="ORF">Fcan01_19289</name>
</gene>
<feature type="non-terminal residue" evidence="1">
    <location>
        <position position="1"/>
    </location>
</feature>
<name>A0A226DMY2_FOLCA</name>
<protein>
    <submittedName>
        <fullName evidence="1">Uncharacterized protein</fullName>
    </submittedName>
</protein>
<proteinExistence type="predicted"/>
<sequence length="211" mass="24092">VYRSGDDGRMALIGNFIKGLPVLGEHVVAFDALYDLKDQGDLDSPSIFVLYDHIDYISTHSTLKRMYEHLKTLTNTLKGKVRPHVDTVISTMAANMRRGEYGQGHEFLTAIQKYDTRGREGWSSPTQTAGPQEIMLTSNPYRYDKHRRSVYTWVPGHPVTQGYWEIAPESQGYFKLKNTVHGEKLYAAIDGFRYYTKLETCIHMGGNIRKP</sequence>
<reference evidence="1 2" key="1">
    <citation type="submission" date="2015-12" db="EMBL/GenBank/DDBJ databases">
        <title>The genome of Folsomia candida.</title>
        <authorList>
            <person name="Faddeeva A."/>
            <person name="Derks M.F."/>
            <person name="Anvar Y."/>
            <person name="Smit S."/>
            <person name="Van Straalen N."/>
            <person name="Roelofs D."/>
        </authorList>
    </citation>
    <scope>NUCLEOTIDE SEQUENCE [LARGE SCALE GENOMIC DNA]</scope>
    <source>
        <strain evidence="1 2">VU population</strain>
        <tissue evidence="1">Whole body</tissue>
    </source>
</reference>
<dbReference type="EMBL" id="LNIX01000016">
    <property type="protein sequence ID" value="OXA46204.1"/>
    <property type="molecule type" value="Genomic_DNA"/>
</dbReference>
<dbReference type="Proteomes" id="UP000198287">
    <property type="component" value="Unassembled WGS sequence"/>
</dbReference>
<evidence type="ECO:0000313" key="2">
    <source>
        <dbReference type="Proteomes" id="UP000198287"/>
    </source>
</evidence>
<accession>A0A226DMY2</accession>
<dbReference type="AlphaFoldDB" id="A0A226DMY2"/>
<comment type="caution">
    <text evidence="1">The sequence shown here is derived from an EMBL/GenBank/DDBJ whole genome shotgun (WGS) entry which is preliminary data.</text>
</comment>
<keyword evidence="2" id="KW-1185">Reference proteome</keyword>